<dbReference type="PANTHER" id="PTHR37825:SF1">
    <property type="entry name" value="TRNA(MET) CYTIDINE ACETATE LIGASE"/>
    <property type="match status" value="1"/>
</dbReference>
<accession>A0ABR7GAF2</accession>
<sequence length="332" mass="38203">MKLTALIDEFEPIEINRTKLFQHIKKKTEADGLVVVTSGNFTQKGLLASVSKYKKAEILREQGADIVLEIPVYCTLTTFDTLAFAAVSMLEKLNCVDELAILCEDADEKLLKDMIQFLFIEPREYQQKIKLCMENGKNFATACAEVTEEFIPGAKAILEKQQNIHAIEYAKAMKRMYSNMKIRFVNMNEFIERQDKIKETSDKYAKGTDVITRFEARLGEQLMQMLALHTEEQNTKYLNEISGGYGPITKQILKVYNKCNIQNGNLFFEQLANVISNQNYSAEELRRYLLKVLIGVRHVEISICGIYSYALYVRALDNNAEKDIYKRIKEYS</sequence>
<dbReference type="InterPro" id="IPR008513">
    <property type="entry name" value="tRNA(Met)_cyd_acetate_ligase"/>
</dbReference>
<evidence type="ECO:0000313" key="3">
    <source>
        <dbReference type="Proteomes" id="UP000631576"/>
    </source>
</evidence>
<dbReference type="InterPro" id="IPR014729">
    <property type="entry name" value="Rossmann-like_a/b/a_fold"/>
</dbReference>
<protein>
    <submittedName>
        <fullName evidence="2">Nucleotidyltransferase family protein</fullName>
    </submittedName>
</protein>
<keyword evidence="3" id="KW-1185">Reference proteome</keyword>
<dbReference type="RefSeq" id="WP_186865177.1">
    <property type="nucleotide sequence ID" value="NZ_JACOPE010000001.1"/>
</dbReference>
<reference evidence="2 3" key="1">
    <citation type="submission" date="2020-08" db="EMBL/GenBank/DDBJ databases">
        <title>Genome public.</title>
        <authorList>
            <person name="Liu C."/>
            <person name="Sun Q."/>
        </authorList>
    </citation>
    <scope>NUCLEOTIDE SEQUENCE [LARGE SCALE GENOMIC DNA]</scope>
    <source>
        <strain evidence="2 3">NSJ-13</strain>
    </source>
</reference>
<dbReference type="Pfam" id="PF05636">
    <property type="entry name" value="HIGH_NTase1"/>
    <property type="match status" value="1"/>
</dbReference>
<keyword evidence="1" id="KW-0819">tRNA processing</keyword>
<organism evidence="2 3">
    <name type="scientific">Ruminococcus hominis</name>
    <dbReference type="NCBI Taxonomy" id="2763065"/>
    <lineage>
        <taxon>Bacteria</taxon>
        <taxon>Bacillati</taxon>
        <taxon>Bacillota</taxon>
        <taxon>Clostridia</taxon>
        <taxon>Eubacteriales</taxon>
        <taxon>Oscillospiraceae</taxon>
        <taxon>Ruminococcus</taxon>
    </lineage>
</organism>
<comment type="caution">
    <text evidence="2">The sequence shown here is derived from an EMBL/GenBank/DDBJ whole genome shotgun (WGS) entry which is preliminary data.</text>
</comment>
<dbReference type="PANTHER" id="PTHR37825">
    <property type="entry name" value="TRNA(MET) CYTIDINE ACETATE LIGASE"/>
    <property type="match status" value="1"/>
</dbReference>
<evidence type="ECO:0000256" key="1">
    <source>
        <dbReference type="ARBA" id="ARBA00022694"/>
    </source>
</evidence>
<evidence type="ECO:0000313" key="2">
    <source>
        <dbReference type="EMBL" id="MBC5683890.1"/>
    </source>
</evidence>
<proteinExistence type="predicted"/>
<name>A0ABR7GAF2_9FIRM</name>
<gene>
    <name evidence="2" type="ORF">H8S40_09975</name>
</gene>
<dbReference type="Proteomes" id="UP000631576">
    <property type="component" value="Unassembled WGS sequence"/>
</dbReference>
<dbReference type="EMBL" id="JACOPE010000001">
    <property type="protein sequence ID" value="MBC5683890.1"/>
    <property type="molecule type" value="Genomic_DNA"/>
</dbReference>
<dbReference type="Gene3D" id="3.40.50.620">
    <property type="entry name" value="HUPs"/>
    <property type="match status" value="1"/>
</dbReference>